<protein>
    <submittedName>
        <fullName evidence="1">Uncharacterized protein</fullName>
    </submittedName>
</protein>
<dbReference type="PaxDb" id="4081-Solyc02g086980.2.1"/>
<dbReference type="Proteomes" id="UP000004994">
    <property type="component" value="Chromosome 2"/>
</dbReference>
<organism evidence="1">
    <name type="scientific">Solanum lycopersicum</name>
    <name type="common">Tomato</name>
    <name type="synonym">Lycopersicon esculentum</name>
    <dbReference type="NCBI Taxonomy" id="4081"/>
    <lineage>
        <taxon>Eukaryota</taxon>
        <taxon>Viridiplantae</taxon>
        <taxon>Streptophyta</taxon>
        <taxon>Embryophyta</taxon>
        <taxon>Tracheophyta</taxon>
        <taxon>Spermatophyta</taxon>
        <taxon>Magnoliopsida</taxon>
        <taxon>eudicotyledons</taxon>
        <taxon>Gunneridae</taxon>
        <taxon>Pentapetalae</taxon>
        <taxon>asterids</taxon>
        <taxon>lamiids</taxon>
        <taxon>Solanales</taxon>
        <taxon>Solanaceae</taxon>
        <taxon>Solanoideae</taxon>
        <taxon>Solaneae</taxon>
        <taxon>Solanum</taxon>
        <taxon>Solanum subgen. Lycopersicon</taxon>
    </lineage>
</organism>
<proteinExistence type="predicted"/>
<evidence type="ECO:0000313" key="1">
    <source>
        <dbReference type="EnsemblPlants" id="Solyc02g086980.3.1.1"/>
    </source>
</evidence>
<dbReference type="Gramene" id="Solyc02g086980.3.1">
    <property type="protein sequence ID" value="Solyc02g086980.3.1.1"/>
    <property type="gene ID" value="Solyc02g086980.3"/>
</dbReference>
<reference evidence="1" key="2">
    <citation type="submission" date="2019-01" db="UniProtKB">
        <authorList>
            <consortium name="EnsemblPlants"/>
        </authorList>
    </citation>
    <scope>IDENTIFICATION</scope>
    <source>
        <strain evidence="1">cv. Heinz 1706</strain>
    </source>
</reference>
<dbReference type="EnsemblPlants" id="Solyc02g086980.3.1">
    <property type="protein sequence ID" value="Solyc02g086980.3.1.1"/>
    <property type="gene ID" value="Solyc02g086980.3"/>
</dbReference>
<reference evidence="1" key="1">
    <citation type="journal article" date="2012" name="Nature">
        <title>The tomato genome sequence provides insights into fleshy fruit evolution.</title>
        <authorList>
            <consortium name="Tomato Genome Consortium"/>
        </authorList>
    </citation>
    <scope>NUCLEOTIDE SEQUENCE [LARGE SCALE GENOMIC DNA]</scope>
    <source>
        <strain evidence="1">cv. Heinz 1706</strain>
    </source>
</reference>
<sequence>RSSARSANASTSVSVLTVRVEAGNCVELGSKAQVSNSSPQKSLGPRVIELKNPDLPPFVVELSSCPLMIKSISLTGSSSRTTYVPIMLRVDTRRSHIASSNWSSICSKNGTCAVRRFWGL</sequence>
<name>A0A3Q7F9S9_SOLLC</name>
<keyword evidence="2" id="KW-1185">Reference proteome</keyword>
<dbReference type="InParanoid" id="A0A3Q7F9S9"/>
<accession>A0A3Q7F9S9</accession>
<evidence type="ECO:0000313" key="2">
    <source>
        <dbReference type="Proteomes" id="UP000004994"/>
    </source>
</evidence>
<dbReference type="AlphaFoldDB" id="A0A3Q7F9S9"/>